<reference evidence="1 2" key="1">
    <citation type="submission" date="2017-03" db="EMBL/GenBank/DDBJ databases">
        <title>Genomes of endolithic fungi from Antarctica.</title>
        <authorList>
            <person name="Coleine C."/>
            <person name="Masonjones S."/>
            <person name="Stajich J.E."/>
        </authorList>
    </citation>
    <scope>NUCLEOTIDE SEQUENCE [LARGE SCALE GENOMIC DNA]</scope>
    <source>
        <strain evidence="1 2">CCFEE 5187</strain>
    </source>
</reference>
<evidence type="ECO:0000313" key="1">
    <source>
        <dbReference type="EMBL" id="TKA75609.1"/>
    </source>
</evidence>
<keyword evidence="2" id="KW-1185">Reference proteome</keyword>
<dbReference type="AlphaFoldDB" id="A0A4V5NIZ8"/>
<dbReference type="OrthoDB" id="5372935at2759"/>
<organism evidence="1 2">
    <name type="scientific">Cryomyces minteri</name>
    <dbReference type="NCBI Taxonomy" id="331657"/>
    <lineage>
        <taxon>Eukaryota</taxon>
        <taxon>Fungi</taxon>
        <taxon>Dikarya</taxon>
        <taxon>Ascomycota</taxon>
        <taxon>Pezizomycotina</taxon>
        <taxon>Dothideomycetes</taxon>
        <taxon>Dothideomycetes incertae sedis</taxon>
        <taxon>Cryomyces</taxon>
    </lineage>
</organism>
<proteinExistence type="predicted"/>
<protein>
    <recommendedName>
        <fullName evidence="3">F-box domain-containing protein</fullName>
    </recommendedName>
</protein>
<dbReference type="Proteomes" id="UP000308768">
    <property type="component" value="Unassembled WGS sequence"/>
</dbReference>
<sequence>MDSGVATPTLGSSGWTTPMIATSGYDTPMMGIESSIARLSLESEPKQAFRFFDLPSELRIRIYELALVLPRTIDLDPTNFRRISPRLEMFLTCHRMHEEAYRVFYGQHTFRLFPIHGRFFHTKQPLLARLPPRYRAAITTVELRLGPGWGKPPKCWNTSPRLGLADCSHLRQLKIFVEIDPSDDIFRGFRVADNFYTVFSKDLVQQICEQVPSLKEVQFDAYPAVQKSAPLMQELLAEVKSRGKKITWGPLRGWDEHREDAFGRIGLEDAMALMKL</sequence>
<dbReference type="InterPro" id="IPR038883">
    <property type="entry name" value="AN11006-like"/>
</dbReference>
<dbReference type="PANTHER" id="PTHR42085">
    <property type="entry name" value="F-BOX DOMAIN-CONTAINING PROTEIN"/>
    <property type="match status" value="1"/>
</dbReference>
<comment type="caution">
    <text evidence="1">The sequence shown here is derived from an EMBL/GenBank/DDBJ whole genome shotgun (WGS) entry which is preliminary data.</text>
</comment>
<accession>A0A4V5NIZ8</accession>
<evidence type="ECO:0008006" key="3">
    <source>
        <dbReference type="Google" id="ProtNLM"/>
    </source>
</evidence>
<evidence type="ECO:0000313" key="2">
    <source>
        <dbReference type="Proteomes" id="UP000308768"/>
    </source>
</evidence>
<dbReference type="EMBL" id="NAJN01000282">
    <property type="protein sequence ID" value="TKA75609.1"/>
    <property type="molecule type" value="Genomic_DNA"/>
</dbReference>
<gene>
    <name evidence="1" type="ORF">B0A49_03871</name>
</gene>
<dbReference type="PANTHER" id="PTHR42085:SF2">
    <property type="entry name" value="F-BOX DOMAIN-CONTAINING PROTEIN"/>
    <property type="match status" value="1"/>
</dbReference>
<name>A0A4V5NIZ8_9PEZI</name>